<evidence type="ECO:0000256" key="1">
    <source>
        <dbReference type="ARBA" id="ARBA00004141"/>
    </source>
</evidence>
<sequence>MSNIQKTIIDSIEKGNPSFEEIGYYSQAINNAFYAVFTWTVPSIINGFGAKWSMCLGALINLLFIIQFLLEKVWIVYVFCGLSGFGSALLGAAQGNYLTLNSSESTMNKHTAIFAIISSFNMIVGNTIVMWGFSSGGEISKSTRTLVLTMLAGVGTVGLIVLVFLPNDKKDEKDKDINKTSALETFLDAVKLFTTKNMLLLSVIFLYEGIATGFINGIYSSALGFTQNLHNPKQLVGLSGIFVGIGEIFAGSMITIFDKKVVALGRNVMAVTACSVHSISFILIFINLPNNSPFANTTDAAIIESNTVLAMFCSFLLGLGDCVFVNLIFSTLGTMYPENSASAFSIFQFFVGISSVINFVAAEHVGIYYQLITLFILGIVSILCNLKVDTTGKQNELMENEIKKEVSQ</sequence>
<comment type="subcellular location">
    <subcellularLocation>
        <location evidence="1">Membrane</location>
        <topology evidence="1">Multi-pass membrane protein</topology>
    </subcellularLocation>
</comment>
<gene>
    <name evidence="10" type="primary">LOC114337873</name>
</gene>
<dbReference type="InParanoid" id="A0A6P7GC11"/>
<dbReference type="Pfam" id="PF05978">
    <property type="entry name" value="UNC-93"/>
    <property type="match status" value="1"/>
</dbReference>
<proteinExistence type="inferred from homology"/>
<dbReference type="SUPFAM" id="SSF103473">
    <property type="entry name" value="MFS general substrate transporter"/>
    <property type="match status" value="1"/>
</dbReference>
<evidence type="ECO:0000256" key="4">
    <source>
        <dbReference type="ARBA" id="ARBA00022989"/>
    </source>
</evidence>
<feature type="transmembrane region" description="Helical" evidence="9">
    <location>
        <begin position="145"/>
        <end position="165"/>
    </location>
</feature>
<dbReference type="InterPro" id="IPR036259">
    <property type="entry name" value="MFS_trans_sf"/>
</dbReference>
<reference evidence="10" key="1">
    <citation type="submission" date="2025-08" db="UniProtKB">
        <authorList>
            <consortium name="RefSeq"/>
        </authorList>
    </citation>
    <scope>IDENTIFICATION</scope>
    <source>
        <tissue evidence="10">Whole insect</tissue>
    </source>
</reference>
<keyword evidence="6" id="KW-0325">Glycoprotein</keyword>
<dbReference type="Gene3D" id="1.20.1250.20">
    <property type="entry name" value="MFS general substrate transporter like domains"/>
    <property type="match status" value="1"/>
</dbReference>
<keyword evidence="5 9" id="KW-0472">Membrane</keyword>
<feature type="transmembrane region" description="Helical" evidence="9">
    <location>
        <begin position="268"/>
        <end position="288"/>
    </location>
</feature>
<feature type="transmembrane region" description="Helical" evidence="9">
    <location>
        <begin position="52"/>
        <end position="70"/>
    </location>
</feature>
<dbReference type="InterPro" id="IPR010291">
    <property type="entry name" value="Ion_channel_UNC-93"/>
</dbReference>
<organism evidence="10">
    <name type="scientific">Diabrotica virgifera virgifera</name>
    <name type="common">western corn rootworm</name>
    <dbReference type="NCBI Taxonomy" id="50390"/>
    <lineage>
        <taxon>Eukaryota</taxon>
        <taxon>Metazoa</taxon>
        <taxon>Ecdysozoa</taxon>
        <taxon>Arthropoda</taxon>
        <taxon>Hexapoda</taxon>
        <taxon>Insecta</taxon>
        <taxon>Pterygota</taxon>
        <taxon>Neoptera</taxon>
        <taxon>Endopterygota</taxon>
        <taxon>Coleoptera</taxon>
        <taxon>Polyphaga</taxon>
        <taxon>Cucujiformia</taxon>
        <taxon>Chrysomeloidea</taxon>
        <taxon>Chrysomelidae</taxon>
        <taxon>Galerucinae</taxon>
        <taxon>Diabroticina</taxon>
        <taxon>Diabroticites</taxon>
        <taxon>Diabrotica</taxon>
    </lineage>
</organism>
<feature type="transmembrane region" description="Helical" evidence="9">
    <location>
        <begin position="76"/>
        <end position="100"/>
    </location>
</feature>
<evidence type="ECO:0000256" key="8">
    <source>
        <dbReference type="ARBA" id="ARBA00041910"/>
    </source>
</evidence>
<evidence type="ECO:0000256" key="9">
    <source>
        <dbReference type="SAM" id="Phobius"/>
    </source>
</evidence>
<feature type="transmembrane region" description="Helical" evidence="9">
    <location>
        <begin position="112"/>
        <end position="133"/>
    </location>
</feature>
<feature type="transmembrane region" description="Helical" evidence="9">
    <location>
        <begin position="199"/>
        <end position="223"/>
    </location>
</feature>
<keyword evidence="3 9" id="KW-0812">Transmembrane</keyword>
<evidence type="ECO:0000313" key="10">
    <source>
        <dbReference type="RefSeq" id="XP_028144227.1"/>
    </source>
</evidence>
<dbReference type="PANTHER" id="PTHR23294:SF0">
    <property type="entry name" value="UNC93-LIKE PROTEIN MFSD11"/>
    <property type="match status" value="1"/>
</dbReference>
<dbReference type="PANTHER" id="PTHR23294">
    <property type="entry name" value="ET TRANSLATION PRODUCT-RELATED"/>
    <property type="match status" value="1"/>
</dbReference>
<feature type="transmembrane region" description="Helical" evidence="9">
    <location>
        <begin position="235"/>
        <end position="256"/>
    </location>
</feature>
<accession>A0A6P7GC11</accession>
<feature type="transmembrane region" description="Helical" evidence="9">
    <location>
        <begin position="367"/>
        <end position="388"/>
    </location>
</feature>
<feature type="transmembrane region" description="Helical" evidence="9">
    <location>
        <begin position="308"/>
        <end position="329"/>
    </location>
</feature>
<dbReference type="InterPro" id="IPR051617">
    <property type="entry name" value="UNC-93-like_regulator"/>
</dbReference>
<feature type="transmembrane region" description="Helical" evidence="9">
    <location>
        <begin position="341"/>
        <end position="361"/>
    </location>
</feature>
<evidence type="ECO:0000256" key="6">
    <source>
        <dbReference type="ARBA" id="ARBA00023180"/>
    </source>
</evidence>
<dbReference type="GO" id="GO:0016020">
    <property type="term" value="C:membrane"/>
    <property type="evidence" value="ECO:0007669"/>
    <property type="project" value="UniProtKB-SubCell"/>
</dbReference>
<name>A0A6P7GC11_DIAVI</name>
<keyword evidence="4 9" id="KW-1133">Transmembrane helix</keyword>
<evidence type="ECO:0000256" key="2">
    <source>
        <dbReference type="ARBA" id="ARBA00009172"/>
    </source>
</evidence>
<dbReference type="AlphaFoldDB" id="A0A6P7GC11"/>
<evidence type="ECO:0000256" key="3">
    <source>
        <dbReference type="ARBA" id="ARBA00022692"/>
    </source>
</evidence>
<protein>
    <recommendedName>
        <fullName evidence="7">UNC93-like protein MFSD11</fullName>
    </recommendedName>
    <alternativeName>
        <fullName evidence="8">Major facilitator superfamily domain-containing protein 11</fullName>
    </alternativeName>
</protein>
<dbReference type="RefSeq" id="XP_028144227.1">
    <property type="nucleotide sequence ID" value="XM_028288426.1"/>
</dbReference>
<evidence type="ECO:0000256" key="5">
    <source>
        <dbReference type="ARBA" id="ARBA00023136"/>
    </source>
</evidence>
<comment type="similarity">
    <text evidence="2">Belongs to the unc-93 family.</text>
</comment>
<evidence type="ECO:0000256" key="7">
    <source>
        <dbReference type="ARBA" id="ARBA00040302"/>
    </source>
</evidence>